<dbReference type="Gene3D" id="3.50.30.30">
    <property type="match status" value="1"/>
</dbReference>
<dbReference type="PRINTS" id="PR00723">
    <property type="entry name" value="SUBTILISIN"/>
</dbReference>
<evidence type="ECO:0000256" key="4">
    <source>
        <dbReference type="ARBA" id="ARBA00022801"/>
    </source>
</evidence>
<dbReference type="OrthoDB" id="614750at2"/>
<dbReference type="InterPro" id="IPR023827">
    <property type="entry name" value="Peptidase_S8_Asp-AS"/>
</dbReference>
<evidence type="ECO:0000313" key="11">
    <source>
        <dbReference type="EMBL" id="SDI62368.1"/>
    </source>
</evidence>
<dbReference type="Gene3D" id="2.60.40.10">
    <property type="entry name" value="Immunoglobulins"/>
    <property type="match status" value="1"/>
</dbReference>
<dbReference type="PROSITE" id="PS51892">
    <property type="entry name" value="SUBTILASE"/>
    <property type="match status" value="1"/>
</dbReference>
<dbReference type="PIRSF" id="PIRSF037898">
    <property type="entry name" value="Subtilisin_rel_Sputw3181_3341"/>
    <property type="match status" value="1"/>
</dbReference>
<dbReference type="InterPro" id="IPR017312">
    <property type="entry name" value="Subtilisin_Alteromonadales"/>
</dbReference>
<dbReference type="InterPro" id="IPR022398">
    <property type="entry name" value="Peptidase_S8_His-AS"/>
</dbReference>
<evidence type="ECO:0000256" key="8">
    <source>
        <dbReference type="RuleBase" id="RU003355"/>
    </source>
</evidence>
<dbReference type="Pfam" id="PF00082">
    <property type="entry name" value="Peptidase_S8"/>
    <property type="match status" value="1"/>
</dbReference>
<dbReference type="Proteomes" id="UP000199527">
    <property type="component" value="Unassembled WGS sequence"/>
</dbReference>
<dbReference type="PROSITE" id="PS00136">
    <property type="entry name" value="SUBTILASE_ASP"/>
    <property type="match status" value="1"/>
</dbReference>
<dbReference type="InterPro" id="IPR036852">
    <property type="entry name" value="Peptidase_S8/S53_dom_sf"/>
</dbReference>
<protein>
    <submittedName>
        <fullName evidence="11">PA domain-containing protein</fullName>
    </submittedName>
</protein>
<organism evidence="11 12">
    <name type="scientific">Ferrimonas sediminum</name>
    <dbReference type="NCBI Taxonomy" id="718193"/>
    <lineage>
        <taxon>Bacteria</taxon>
        <taxon>Pseudomonadati</taxon>
        <taxon>Pseudomonadota</taxon>
        <taxon>Gammaproteobacteria</taxon>
        <taxon>Alteromonadales</taxon>
        <taxon>Ferrimonadaceae</taxon>
        <taxon>Ferrimonas</taxon>
    </lineage>
</organism>
<name>A0A1G8M344_9GAMM</name>
<dbReference type="InterPro" id="IPR003137">
    <property type="entry name" value="PA_domain"/>
</dbReference>
<evidence type="ECO:0000256" key="6">
    <source>
        <dbReference type="PIRSR" id="PIRSR615500-1"/>
    </source>
</evidence>
<dbReference type="SUPFAM" id="SSF52025">
    <property type="entry name" value="PA domain"/>
    <property type="match status" value="1"/>
</dbReference>
<dbReference type="InterPro" id="IPR046450">
    <property type="entry name" value="PA_dom_sf"/>
</dbReference>
<keyword evidence="1" id="KW-0964">Secreted</keyword>
<evidence type="ECO:0000313" key="12">
    <source>
        <dbReference type="Proteomes" id="UP000199527"/>
    </source>
</evidence>
<dbReference type="Gene3D" id="3.40.50.200">
    <property type="entry name" value="Peptidase S8/S53 domain"/>
    <property type="match status" value="1"/>
</dbReference>
<feature type="chain" id="PRO_5011764333" evidence="9">
    <location>
        <begin position="22"/>
        <end position="1309"/>
    </location>
</feature>
<dbReference type="Pfam" id="PF02225">
    <property type="entry name" value="PA"/>
    <property type="match status" value="1"/>
</dbReference>
<feature type="active site" description="Charge relay system" evidence="6 7">
    <location>
        <position position="259"/>
    </location>
</feature>
<feature type="domain" description="Cadherin" evidence="10">
    <location>
        <begin position="1068"/>
        <end position="1187"/>
    </location>
</feature>
<dbReference type="InterPro" id="IPR000209">
    <property type="entry name" value="Peptidase_S8/S53_dom"/>
</dbReference>
<dbReference type="EMBL" id="FNEM01000002">
    <property type="protein sequence ID" value="SDI62368.1"/>
    <property type="molecule type" value="Genomic_DNA"/>
</dbReference>
<dbReference type="InterPro" id="IPR002126">
    <property type="entry name" value="Cadherin-like_dom"/>
</dbReference>
<dbReference type="InterPro" id="IPR015500">
    <property type="entry name" value="Peptidase_S8_subtilisin-rel"/>
</dbReference>
<dbReference type="Pfam" id="PF17963">
    <property type="entry name" value="Big_9"/>
    <property type="match status" value="2"/>
</dbReference>
<keyword evidence="5 7" id="KW-0720">Serine protease</keyword>
<evidence type="ECO:0000259" key="10">
    <source>
        <dbReference type="PROSITE" id="PS50268"/>
    </source>
</evidence>
<gene>
    <name evidence="11" type="ORF">SAMN04488540_102251</name>
</gene>
<dbReference type="CDD" id="cd04818">
    <property type="entry name" value="PA_subtilisin_1"/>
    <property type="match status" value="1"/>
</dbReference>
<accession>A0A1G8M344</accession>
<dbReference type="InterPro" id="IPR023828">
    <property type="entry name" value="Peptidase_S8_Ser-AS"/>
</dbReference>
<keyword evidence="2 7" id="KW-0645">Protease</keyword>
<dbReference type="GO" id="GO:0004252">
    <property type="term" value="F:serine-type endopeptidase activity"/>
    <property type="evidence" value="ECO:0007669"/>
    <property type="project" value="UniProtKB-UniRule"/>
</dbReference>
<comment type="similarity">
    <text evidence="7 8">Belongs to the peptidase S8 family.</text>
</comment>
<sequence length="1309" mass="134778">MKTRIALAVSSLLMASPALTAADISAKGIQLETQGTQYQAPAVREYNQDTTPRFLVKLQDAPIAAYQGGVKGFASTQAARTADNKLNFASSQVQSYASHLKQQRQSFAHRAAGIGAKVETQFDTLFNGVSVAGKGLTKEQLEALPGVAAVYEHALYHVQMDASRPLIHAPEAWELVGGMAEAGKGIKVAIIDSGIRPEHPMFSGEGFTAPDSAMLPDDDYCASVDESFCNNKLIVARYSTPTFAVAPDEHLSPLGYGGHGTHVAGTAVGNSIMATYNGIESEISGVAPGAYLMAYKALYAPADDIHGGSGSNIMLLEALEMAVKDGADVINNSWGGSAGADPAFSPYVDAFTNAEAAGVVIATSAGNSGSGAQTVGCPGCIEAGITVANTTHGRFFAKPVAIGSLSDLVAIEGTGQARLEDLDADLTAPAAAAMDVDADNFEGCAPFAADSFKGKIAVISRGACAFADKATNAADAGATGMVVHNNRAGQPITMSMDNGTIPSVMIDQADGAKVLTEITAAGEAGIDMTIGMTTSSLTNMMYADNVAGTSSRGPNGDASFLKPDLAAPGTDILSAWSKDDPGSDGATFAAISGTSMASPHVAGAAALMKQAHPEWSAIDIKTALTSSTEDSGLKKEDADTPADAFDVGAGRMEVADAISATVTFDKASLVSPACLKECSFELTVNDKRDASDTSEKSYAFTGMLEGADISFDQDSLSLAGGASGKVMITVDSLMLASDDWHFGQVQVNGDQAHLPLVVYANSASGNNIAVAATSTTVDQAVEVSTHYENQGFDADDFVTVRATIPAGTKMVAGSAKVDTNEATQTGFDVNEDNGSVAWTGRLKESSAELNHTTGSFGFGLKANGVAPGCDDGCDEVAINLNLAAVGLPGFKYLGQEYTSITMSDNGMAIAGGGSTSGTWNNRELPDSAQPNNILAPFWTDMDLNDGTAGDTGGGNMYYTVVGDDTTDWLVLEWADAQVYNDNSGNSYTFQIWLQLGETEGVHFEYAKVDALPENLTVGIEDISGSKGVTLYHNGTGDAVAAGDLIEVFGNPAGSVDFAFDLMITESDAAMDDAITVDEDSSVDFSVTDNDTATETKVLNLSASAGGLVQEAIHQFQVASSSDLKATVTEQPENGTVTMKEDGSFSYAPNADFVGADSFSYSLMDGDTASGEATVAITVDNVNDAPTITASNTVSGAEGSAFSVALSEFATDIDGDTLTWTVTQTGGTDVEFEVNGQVLSMTLPADASGSALTFAIAASDAEETTDSALLTVNITDPTVVSTGGSSDSSSLGFLALALSGLAFARRRKAA</sequence>
<dbReference type="PANTHER" id="PTHR10795">
    <property type="entry name" value="PROPROTEIN CONVERTASE SUBTILISIN/KEXIN"/>
    <property type="match status" value="1"/>
</dbReference>
<keyword evidence="12" id="KW-1185">Reference proteome</keyword>
<dbReference type="GO" id="GO:0007156">
    <property type="term" value="P:homophilic cell adhesion via plasma membrane adhesion molecules"/>
    <property type="evidence" value="ECO:0007669"/>
    <property type="project" value="InterPro"/>
</dbReference>
<dbReference type="PROSITE" id="PS00138">
    <property type="entry name" value="SUBTILASE_SER"/>
    <property type="match status" value="1"/>
</dbReference>
<feature type="active site" description="Charge relay system" evidence="6 7">
    <location>
        <position position="595"/>
    </location>
</feature>
<dbReference type="InterPro" id="IPR013783">
    <property type="entry name" value="Ig-like_fold"/>
</dbReference>
<evidence type="ECO:0000256" key="1">
    <source>
        <dbReference type="ARBA" id="ARBA00022525"/>
    </source>
</evidence>
<dbReference type="GO" id="GO:0005509">
    <property type="term" value="F:calcium ion binding"/>
    <property type="evidence" value="ECO:0007669"/>
    <property type="project" value="InterPro"/>
</dbReference>
<dbReference type="SUPFAM" id="SSF52743">
    <property type="entry name" value="Subtilisin-like"/>
    <property type="match status" value="1"/>
</dbReference>
<keyword evidence="3 9" id="KW-0732">Signal</keyword>
<evidence type="ECO:0000256" key="5">
    <source>
        <dbReference type="ARBA" id="ARBA00022825"/>
    </source>
</evidence>
<dbReference type="Gene3D" id="2.60.40.3440">
    <property type="match status" value="1"/>
</dbReference>
<feature type="active site" description="Charge relay system" evidence="6 7">
    <location>
        <position position="192"/>
    </location>
</feature>
<dbReference type="GO" id="GO:0006508">
    <property type="term" value="P:proteolysis"/>
    <property type="evidence" value="ECO:0007669"/>
    <property type="project" value="UniProtKB-KW"/>
</dbReference>
<keyword evidence="4 7" id="KW-0378">Hydrolase</keyword>
<evidence type="ECO:0000256" key="2">
    <source>
        <dbReference type="ARBA" id="ARBA00022670"/>
    </source>
</evidence>
<dbReference type="InterPro" id="IPR045051">
    <property type="entry name" value="SBT"/>
</dbReference>
<feature type="signal peptide" evidence="9">
    <location>
        <begin position="1"/>
        <end position="21"/>
    </location>
</feature>
<proteinExistence type="inferred from homology"/>
<evidence type="ECO:0000256" key="9">
    <source>
        <dbReference type="SAM" id="SignalP"/>
    </source>
</evidence>
<evidence type="ECO:0000256" key="7">
    <source>
        <dbReference type="PROSITE-ProRule" id="PRU01240"/>
    </source>
</evidence>
<dbReference type="PROSITE" id="PS00137">
    <property type="entry name" value="SUBTILASE_HIS"/>
    <property type="match status" value="1"/>
</dbReference>
<reference evidence="12" key="1">
    <citation type="submission" date="2016-10" db="EMBL/GenBank/DDBJ databases">
        <authorList>
            <person name="Varghese N."/>
            <person name="Submissions S."/>
        </authorList>
    </citation>
    <scope>NUCLEOTIDE SEQUENCE [LARGE SCALE GENOMIC DNA]</scope>
    <source>
        <strain evidence="12">DSM 23317</strain>
    </source>
</reference>
<dbReference type="PROSITE" id="PS50268">
    <property type="entry name" value="CADHERIN_2"/>
    <property type="match status" value="1"/>
</dbReference>
<dbReference type="RefSeq" id="WP_090362131.1">
    <property type="nucleotide sequence ID" value="NZ_FNEM01000002.1"/>
</dbReference>
<evidence type="ECO:0000256" key="3">
    <source>
        <dbReference type="ARBA" id="ARBA00022729"/>
    </source>
</evidence>
<dbReference type="GO" id="GO:0016020">
    <property type="term" value="C:membrane"/>
    <property type="evidence" value="ECO:0007669"/>
    <property type="project" value="InterPro"/>
</dbReference>